<feature type="compositionally biased region" description="Pro residues" evidence="5">
    <location>
        <begin position="163"/>
        <end position="174"/>
    </location>
</feature>
<evidence type="ECO:0000313" key="6">
    <source>
        <dbReference type="EMBL" id="TSN95637.1"/>
    </source>
</evidence>
<dbReference type="PANTHER" id="PTHR21545:SF10">
    <property type="entry name" value="LIGAND-DEPENDENT NUCLEAR RECEPTOR COREPRESSOR-LIKE PROTEIN"/>
    <property type="match status" value="1"/>
</dbReference>
<keyword evidence="2" id="KW-0238">DNA-binding</keyword>
<organism evidence="6 7">
    <name type="scientific">Bagarius yarrelli</name>
    <name type="common">Goonch</name>
    <name type="synonym">Bagrus yarrelli</name>
    <dbReference type="NCBI Taxonomy" id="175774"/>
    <lineage>
        <taxon>Eukaryota</taxon>
        <taxon>Metazoa</taxon>
        <taxon>Chordata</taxon>
        <taxon>Craniata</taxon>
        <taxon>Vertebrata</taxon>
        <taxon>Euteleostomi</taxon>
        <taxon>Actinopterygii</taxon>
        <taxon>Neopterygii</taxon>
        <taxon>Teleostei</taxon>
        <taxon>Ostariophysi</taxon>
        <taxon>Siluriformes</taxon>
        <taxon>Sisoridae</taxon>
        <taxon>Sisorinae</taxon>
        <taxon>Bagarius</taxon>
    </lineage>
</organism>
<dbReference type="GO" id="GO:0003677">
    <property type="term" value="F:DNA binding"/>
    <property type="evidence" value="ECO:0007669"/>
    <property type="project" value="UniProtKB-KW"/>
</dbReference>
<proteinExistence type="predicted"/>
<evidence type="ECO:0000256" key="1">
    <source>
        <dbReference type="ARBA" id="ARBA00023015"/>
    </source>
</evidence>
<feature type="compositionally biased region" description="Basic residues" evidence="5">
    <location>
        <begin position="795"/>
        <end position="815"/>
    </location>
</feature>
<feature type="region of interest" description="Disordered" evidence="5">
    <location>
        <begin position="289"/>
        <end position="322"/>
    </location>
</feature>
<reference evidence="6 7" key="1">
    <citation type="journal article" date="2019" name="Genome Biol. Evol.">
        <title>Whole-Genome Sequencing of the Giant Devil Catfish, Bagarius yarrelli.</title>
        <authorList>
            <person name="Jiang W."/>
            <person name="Lv Y."/>
            <person name="Cheng L."/>
            <person name="Yang K."/>
            <person name="Chao B."/>
            <person name="Wang X."/>
            <person name="Li Y."/>
            <person name="Pan X."/>
            <person name="You X."/>
            <person name="Zhang Y."/>
            <person name="Yang J."/>
            <person name="Li J."/>
            <person name="Zhang X."/>
            <person name="Liu S."/>
            <person name="Sun C."/>
            <person name="Yang J."/>
            <person name="Shi Q."/>
        </authorList>
    </citation>
    <scope>NUCLEOTIDE SEQUENCE [LARGE SCALE GENOMIC DNA]</scope>
    <source>
        <strain evidence="6">JWS20170419001</strain>
        <tissue evidence="6">Muscle</tissue>
    </source>
</reference>
<dbReference type="OrthoDB" id="9941983at2759"/>
<keyword evidence="3" id="KW-0804">Transcription</keyword>
<evidence type="ECO:0000256" key="5">
    <source>
        <dbReference type="SAM" id="MobiDB-lite"/>
    </source>
</evidence>
<sequence length="815" mass="91067">MCPSFTCSCLETKEEENKSKAREVAQKRSGTALKEVMTALCTHHRDLLLHMLQEMESLLPEDQHGVTASHQTVRTLKTEHGGHCCQANESLCVLSSCVATECACPCRLGVCAVRSMCGYMKCCSGLSTQSVILGGSQKLLSHHTHSNDITHTGNITHPHRFSPSPPPLSPPQLSPKPQDTGNDCEPDMPTLNTHTPYTQTPHLLPHNTHTDQTLTTEMQTKPEHFIDLMDKFTDTLMEASAREWNVHTRMGDSVKASDDTHLTEIITTVLHSSSEKDYNLKELFEQHLASEKRSPQTRSQRRQEVMQAISRSRDQAATRRQSLQIKRDLARLETNIFRKKKRKMQLITQDTHNQVPGTSISLAQNPDTTILHTLKLDTPISHTLNPDTPISHTLNPDTPIPQTPSPDTTILNDQSLHMPSSHTQTPDIPMSHAQRPDMPISHAQSLYTPIFHIQSSEIPISQSPDKSIPHTQNPDTPMLDLQTTDMPISQIRLSPYTQILKDQRPDTPISHFRSPDKLISQGQSQVKPILQTQTPEPAVSDLQSPDTAVLPAQTLVASGLHTRSPDIPGLHTQSSDSHSLHSQILESEACGNVRLRRHIVRPQHLSSYVTETRKMFYTACRSIKNNGTSTHGTDMIEPSPNTVIEHLKTPLVLPNEINVWKYNNSAQFYSENRLGVKTRYSKEVTRSPSPVVNDCMDTEDVKYASPIKLMLVSTIKDDDGVKYTLRAAETHSDEESFDPILEASWARKTIKAKDETVQTADSKCTDKLSTDESTSAKASRGDCSNSINESEPAIKRRPGRPKKLNHHRRKQSSVQ</sequence>
<evidence type="ECO:0000256" key="4">
    <source>
        <dbReference type="ARBA" id="ARBA00023242"/>
    </source>
</evidence>
<protein>
    <submittedName>
        <fullName evidence="6">MAGE-like protein 2</fullName>
    </submittedName>
</protein>
<evidence type="ECO:0000313" key="7">
    <source>
        <dbReference type="Proteomes" id="UP000319801"/>
    </source>
</evidence>
<keyword evidence="4" id="KW-0539">Nucleus</keyword>
<dbReference type="EMBL" id="VCAZ01000062">
    <property type="protein sequence ID" value="TSN95637.1"/>
    <property type="molecule type" value="Genomic_DNA"/>
</dbReference>
<feature type="region of interest" description="Disordered" evidence="5">
    <location>
        <begin position="144"/>
        <end position="206"/>
    </location>
</feature>
<evidence type="ECO:0000256" key="2">
    <source>
        <dbReference type="ARBA" id="ARBA00023125"/>
    </source>
</evidence>
<feature type="region of interest" description="Disordered" evidence="5">
    <location>
        <begin position="756"/>
        <end position="815"/>
    </location>
</feature>
<dbReference type="GO" id="GO:0005634">
    <property type="term" value="C:nucleus"/>
    <property type="evidence" value="ECO:0007669"/>
    <property type="project" value="TreeGrafter"/>
</dbReference>
<keyword evidence="1" id="KW-0805">Transcription regulation</keyword>
<accession>A0A556U876</accession>
<feature type="compositionally biased region" description="Polar residues" evidence="5">
    <location>
        <begin position="771"/>
        <end position="789"/>
    </location>
</feature>
<evidence type="ECO:0000256" key="3">
    <source>
        <dbReference type="ARBA" id="ARBA00023163"/>
    </source>
</evidence>
<feature type="compositionally biased region" description="Polar residues" evidence="5">
    <location>
        <begin position="190"/>
        <end position="201"/>
    </location>
</feature>
<dbReference type="GO" id="GO:0006357">
    <property type="term" value="P:regulation of transcription by RNA polymerase II"/>
    <property type="evidence" value="ECO:0007669"/>
    <property type="project" value="TreeGrafter"/>
</dbReference>
<name>A0A556U876_BAGYA</name>
<dbReference type="PANTHER" id="PTHR21545">
    <property type="entry name" value="TRANSCRIPTION FACTOR MLR1/2"/>
    <property type="match status" value="1"/>
</dbReference>
<comment type="caution">
    <text evidence="6">The sequence shown here is derived from an EMBL/GenBank/DDBJ whole genome shotgun (WGS) entry which is preliminary data.</text>
</comment>
<keyword evidence="7" id="KW-1185">Reference proteome</keyword>
<dbReference type="AlphaFoldDB" id="A0A556U876"/>
<dbReference type="Proteomes" id="UP000319801">
    <property type="component" value="Unassembled WGS sequence"/>
</dbReference>
<gene>
    <name evidence="6" type="ORF">Baya_9751</name>
</gene>